<dbReference type="InterPro" id="IPR015813">
    <property type="entry name" value="Pyrv/PenolPyrv_kinase-like_dom"/>
</dbReference>
<evidence type="ECO:0000256" key="1">
    <source>
        <dbReference type="ARBA" id="ARBA00001946"/>
    </source>
</evidence>
<dbReference type="InterPro" id="IPR002192">
    <property type="entry name" value="PPDK_AMP/ATP-bd"/>
</dbReference>
<dbReference type="Gene3D" id="3.50.30.10">
    <property type="entry name" value="Phosphohistidine domain"/>
    <property type="match status" value="1"/>
</dbReference>
<dbReference type="Pfam" id="PF02896">
    <property type="entry name" value="PEP-utilizers_C"/>
    <property type="match status" value="1"/>
</dbReference>
<evidence type="ECO:0000256" key="13">
    <source>
        <dbReference type="ARBA" id="ARBA00033470"/>
    </source>
</evidence>
<dbReference type="Pfam" id="PF01326">
    <property type="entry name" value="PPDK_N"/>
    <property type="match status" value="1"/>
</dbReference>
<comment type="pathway">
    <text evidence="3 15">Carbohydrate biosynthesis; gluconeogenesis.</text>
</comment>
<dbReference type="NCBIfam" id="TIGR01418">
    <property type="entry name" value="PEP_synth"/>
    <property type="match status" value="1"/>
</dbReference>
<dbReference type="Gene3D" id="3.30.1490.20">
    <property type="entry name" value="ATP-grasp fold, A domain"/>
    <property type="match status" value="1"/>
</dbReference>
<evidence type="ECO:0000256" key="9">
    <source>
        <dbReference type="ARBA" id="ARBA00022741"/>
    </source>
</evidence>
<dbReference type="PROSITE" id="PS00370">
    <property type="entry name" value="PEP_ENZYMES_PHOS_SITE"/>
    <property type="match status" value="1"/>
</dbReference>
<comment type="cofactor">
    <cofactor evidence="1 15">
        <name>Mg(2+)</name>
        <dbReference type="ChEBI" id="CHEBI:18420"/>
    </cofactor>
</comment>
<dbReference type="FunFam" id="3.30.1490.20:FF:000010">
    <property type="entry name" value="Phosphoenolpyruvate synthase"/>
    <property type="match status" value="1"/>
</dbReference>
<dbReference type="InterPro" id="IPR013815">
    <property type="entry name" value="ATP_grasp_subdomain_1"/>
</dbReference>
<dbReference type="GO" id="GO:0008986">
    <property type="term" value="F:pyruvate, water dikinase activity"/>
    <property type="evidence" value="ECO:0007669"/>
    <property type="project" value="UniProtKB-EC"/>
</dbReference>
<comment type="similarity">
    <text evidence="4 15">Belongs to the PEP-utilizing enzyme family.</text>
</comment>
<dbReference type="FunFam" id="3.30.470.20:FF:000017">
    <property type="entry name" value="Phosphoenolpyruvate synthase"/>
    <property type="match status" value="1"/>
</dbReference>
<dbReference type="SUPFAM" id="SSF51621">
    <property type="entry name" value="Phosphoenolpyruvate/pyruvate domain"/>
    <property type="match status" value="1"/>
</dbReference>
<evidence type="ECO:0000256" key="7">
    <source>
        <dbReference type="ARBA" id="ARBA00022679"/>
    </source>
</evidence>
<evidence type="ECO:0000256" key="12">
    <source>
        <dbReference type="ARBA" id="ARBA00022842"/>
    </source>
</evidence>
<protein>
    <recommendedName>
        <fullName evidence="6 15">Phosphoenolpyruvate synthase</fullName>
        <shortName evidence="15">PEP synthase</shortName>
        <ecNumber evidence="5 15">2.7.9.2</ecNumber>
    </recommendedName>
    <alternativeName>
        <fullName evidence="13 15">Pyruvate, water dikinase</fullName>
    </alternativeName>
</protein>
<dbReference type="InterPro" id="IPR036637">
    <property type="entry name" value="Phosphohistidine_dom_sf"/>
</dbReference>
<dbReference type="PROSITE" id="PS00742">
    <property type="entry name" value="PEP_ENZYMES_2"/>
    <property type="match status" value="1"/>
</dbReference>
<organism evidence="19 20">
    <name type="scientific">Pseudomonas veronii 1YdBTEX2</name>
    <dbReference type="NCBI Taxonomy" id="1295141"/>
    <lineage>
        <taxon>Bacteria</taxon>
        <taxon>Pseudomonadati</taxon>
        <taxon>Pseudomonadota</taxon>
        <taxon>Gammaproteobacteria</taxon>
        <taxon>Pseudomonadales</taxon>
        <taxon>Pseudomonadaceae</taxon>
        <taxon>Pseudomonas</taxon>
    </lineage>
</organism>
<dbReference type="InterPro" id="IPR023151">
    <property type="entry name" value="PEP_util_CS"/>
</dbReference>
<dbReference type="PANTHER" id="PTHR43030">
    <property type="entry name" value="PHOSPHOENOLPYRUVATE SYNTHASE"/>
    <property type="match status" value="1"/>
</dbReference>
<dbReference type="PIRSF" id="PIRSF000854">
    <property type="entry name" value="PEP_synthase"/>
    <property type="match status" value="1"/>
</dbReference>
<dbReference type="SUPFAM" id="SSF52009">
    <property type="entry name" value="Phosphohistidine domain"/>
    <property type="match status" value="1"/>
</dbReference>
<dbReference type="Gene3D" id="3.30.470.20">
    <property type="entry name" value="ATP-grasp fold, B domain"/>
    <property type="match status" value="1"/>
</dbReference>
<reference evidence="20" key="1">
    <citation type="submission" date="2016-07" db="EMBL/GenBank/DDBJ databases">
        <authorList>
            <person name="Florea S."/>
            <person name="Webb J.S."/>
            <person name="Jaromczyk J."/>
            <person name="Schardl C.L."/>
        </authorList>
    </citation>
    <scope>NUCLEOTIDE SEQUENCE [LARGE SCALE GENOMIC DNA]</scope>
    <source>
        <strain evidence="20">1YdBTEX2</strain>
    </source>
</reference>
<dbReference type="InterPro" id="IPR008279">
    <property type="entry name" value="PEP-util_enz_mobile_dom"/>
</dbReference>
<feature type="domain" description="PEP-utilising enzyme mobile" evidence="16">
    <location>
        <begin position="397"/>
        <end position="468"/>
    </location>
</feature>
<dbReference type="RefSeq" id="WP_017845789.1">
    <property type="nucleotide sequence ID" value="NZ_AOUH01000011.1"/>
</dbReference>
<evidence type="ECO:0000256" key="15">
    <source>
        <dbReference type="PIRNR" id="PIRNR000854"/>
    </source>
</evidence>
<name>A0A1D3JY40_PSEVE</name>
<evidence type="ECO:0000256" key="5">
    <source>
        <dbReference type="ARBA" id="ARBA00011996"/>
    </source>
</evidence>
<evidence type="ECO:0000256" key="2">
    <source>
        <dbReference type="ARBA" id="ARBA00002988"/>
    </source>
</evidence>
<dbReference type="SUPFAM" id="SSF56059">
    <property type="entry name" value="Glutathione synthetase ATP-binding domain-like"/>
    <property type="match status" value="1"/>
</dbReference>
<dbReference type="AlphaFoldDB" id="A0A1D3JY40"/>
<evidence type="ECO:0000256" key="8">
    <source>
        <dbReference type="ARBA" id="ARBA00022723"/>
    </source>
</evidence>
<evidence type="ECO:0000313" key="20">
    <source>
        <dbReference type="Proteomes" id="UP000245431"/>
    </source>
</evidence>
<keyword evidence="8 15" id="KW-0479">Metal-binding</keyword>
<dbReference type="Proteomes" id="UP000245431">
    <property type="component" value="Chromosome PVE_r1"/>
</dbReference>
<dbReference type="UniPathway" id="UPA00138"/>
<dbReference type="PANTHER" id="PTHR43030:SF1">
    <property type="entry name" value="PHOSPHOENOLPYRUVATE SYNTHASE"/>
    <property type="match status" value="1"/>
</dbReference>
<dbReference type="InterPro" id="IPR040442">
    <property type="entry name" value="Pyrv_kinase-like_dom_sf"/>
</dbReference>
<dbReference type="Pfam" id="PF00391">
    <property type="entry name" value="PEP-utilizers"/>
    <property type="match status" value="1"/>
</dbReference>
<feature type="domain" description="Pyruvate phosphate dikinase AMP/ATP-binding" evidence="17">
    <location>
        <begin position="20"/>
        <end position="355"/>
    </location>
</feature>
<evidence type="ECO:0000256" key="11">
    <source>
        <dbReference type="ARBA" id="ARBA00022840"/>
    </source>
</evidence>
<dbReference type="InterPro" id="IPR006319">
    <property type="entry name" value="PEP_synth"/>
</dbReference>
<dbReference type="GO" id="GO:0046872">
    <property type="term" value="F:metal ion binding"/>
    <property type="evidence" value="ECO:0007669"/>
    <property type="project" value="UniProtKB-KW"/>
</dbReference>
<evidence type="ECO:0000256" key="3">
    <source>
        <dbReference type="ARBA" id="ARBA00004742"/>
    </source>
</evidence>
<evidence type="ECO:0000256" key="10">
    <source>
        <dbReference type="ARBA" id="ARBA00022777"/>
    </source>
</evidence>
<evidence type="ECO:0000256" key="6">
    <source>
        <dbReference type="ARBA" id="ARBA00021623"/>
    </source>
</evidence>
<comment type="function">
    <text evidence="2 15">Catalyzes the phosphorylation of pyruvate to phosphoenolpyruvate.</text>
</comment>
<evidence type="ECO:0000259" key="18">
    <source>
        <dbReference type="Pfam" id="PF02896"/>
    </source>
</evidence>
<dbReference type="InterPro" id="IPR000121">
    <property type="entry name" value="PEP_util_C"/>
</dbReference>
<gene>
    <name evidence="19" type="primary">ppsA</name>
    <name evidence="19" type="ORF">PVE_R1G3126</name>
</gene>
<dbReference type="InterPro" id="IPR018274">
    <property type="entry name" value="PEP_util_AS"/>
</dbReference>
<proteinExistence type="inferred from homology"/>
<dbReference type="NCBIfam" id="NF005057">
    <property type="entry name" value="PRK06464.1"/>
    <property type="match status" value="1"/>
</dbReference>
<dbReference type="GO" id="GO:0005524">
    <property type="term" value="F:ATP binding"/>
    <property type="evidence" value="ECO:0007669"/>
    <property type="project" value="UniProtKB-KW"/>
</dbReference>
<evidence type="ECO:0000259" key="17">
    <source>
        <dbReference type="Pfam" id="PF01326"/>
    </source>
</evidence>
<evidence type="ECO:0000256" key="14">
    <source>
        <dbReference type="ARBA" id="ARBA00047700"/>
    </source>
</evidence>
<comment type="catalytic activity">
    <reaction evidence="14 15">
        <text>pyruvate + ATP + H2O = phosphoenolpyruvate + AMP + phosphate + 2 H(+)</text>
        <dbReference type="Rhea" id="RHEA:11364"/>
        <dbReference type="ChEBI" id="CHEBI:15361"/>
        <dbReference type="ChEBI" id="CHEBI:15377"/>
        <dbReference type="ChEBI" id="CHEBI:15378"/>
        <dbReference type="ChEBI" id="CHEBI:30616"/>
        <dbReference type="ChEBI" id="CHEBI:43474"/>
        <dbReference type="ChEBI" id="CHEBI:58702"/>
        <dbReference type="ChEBI" id="CHEBI:456215"/>
        <dbReference type="EC" id="2.7.9.2"/>
    </reaction>
</comment>
<keyword evidence="7 15" id="KW-0808">Transferase</keyword>
<keyword evidence="12 15" id="KW-0460">Magnesium</keyword>
<keyword evidence="10 15" id="KW-0418">Kinase</keyword>
<evidence type="ECO:0000259" key="16">
    <source>
        <dbReference type="Pfam" id="PF00391"/>
    </source>
</evidence>
<dbReference type="GO" id="GO:0006094">
    <property type="term" value="P:gluconeogenesis"/>
    <property type="evidence" value="ECO:0007669"/>
    <property type="project" value="UniProtKB-UniPathway"/>
</dbReference>
<keyword evidence="19" id="KW-0670">Pyruvate</keyword>
<dbReference type="EC" id="2.7.9.2" evidence="5 15"/>
<accession>A0A1D3JY40</accession>
<dbReference type="Gene3D" id="3.20.20.60">
    <property type="entry name" value="Phosphoenolpyruvate-binding domains"/>
    <property type="match status" value="1"/>
</dbReference>
<dbReference type="FunFam" id="3.50.30.10:FF:000002">
    <property type="entry name" value="Phosphoenolpyruvate synthase"/>
    <property type="match status" value="1"/>
</dbReference>
<evidence type="ECO:0000313" key="19">
    <source>
        <dbReference type="EMBL" id="SBW81008.1"/>
    </source>
</evidence>
<evidence type="ECO:0000256" key="4">
    <source>
        <dbReference type="ARBA" id="ARBA00007837"/>
    </source>
</evidence>
<feature type="domain" description="PEP-utilising enzyme C-terminal" evidence="18">
    <location>
        <begin position="495"/>
        <end position="797"/>
    </location>
</feature>
<keyword evidence="11 15" id="KW-0067">ATP-binding</keyword>
<sequence>MTHSQPHIRWFKDLGINDVAQVGGKNASLGEMYQNLTGQGIRVPNGFAVTSDAYRYVLEHNKAWAPLHAALDGLDPNDIKDLQARGKRARAIVYGCTLPEDLKSAILHSYAQLKREYGNSLSLAVRSSATAEDSPQASFAGQNETYLNIANEDALLDAYKRCLASNFTDRSIHYKYDNGFDCFKVDLAVVIMKMVRSDLGASGVMFSLDTETGFKDVVFINAAWGLGENVVQGALAPDSFYVHKPSFVAGYRGVLKRSLGSKEKKMVFTDTLNTGNIAQEYTANIETPDEEQTRFCLSDGDVMVLADYAIKVENHYSSKAGFYKPMDMEWAKDGIDGHLYMVQARPETVASQKKGSVLQIYHLKQRSPVLLKGKAVGTRIGAGKARIVNDVKQLSEFQPGEVLVSEATTPDWEPVMKTAAAIVTNRGGRTCHAAIVARELGIPAIVGATNAAATIKTGALLTVSCAEGEIGTVYDGILDFDVEETDLSQLGHPDTHIMMNLANPDQAFSLASLPVDGIGLARMEFIINECIKVHPMALVHPEKLDDATREKIAVLSAAHADPTDFFIKTLAEGVATIAAAVYPKPCVVRMSDFKSNEYATLLGGQYFEPVEHNPMIGFRGASRYSHPAYAEGFALECAAMKWAREHIGLTNIKLMIPFCRTVAEGERVLATMASHGLQRGENGLEVYIMCEIPNNVIQIDAFAKLFDGFSIGSNDLTQLTLGVDRDSEIVAFDFDERDPGVKQMIRLAVEGAKRNGRHSGICGQAPSDYPEMAEFLVSIGIDSMSLSPDAVLATIRHVLAVQAQRLPSDEADRGNIGT</sequence>
<dbReference type="EMBL" id="LT599583">
    <property type="protein sequence ID" value="SBW81008.1"/>
    <property type="molecule type" value="Genomic_DNA"/>
</dbReference>
<keyword evidence="9 15" id="KW-0547">Nucleotide-binding</keyword>